<dbReference type="InterPro" id="IPR010998">
    <property type="entry name" value="Integrase_recombinase_N"/>
</dbReference>
<dbReference type="InterPro" id="IPR011010">
    <property type="entry name" value="DNA_brk_join_enz"/>
</dbReference>
<dbReference type="InterPro" id="IPR002104">
    <property type="entry name" value="Integrase_catalytic"/>
</dbReference>
<keyword evidence="2" id="KW-0233">DNA recombination</keyword>
<proteinExistence type="predicted"/>
<dbReference type="EMBL" id="JAPWIJ010000001">
    <property type="protein sequence ID" value="MCZ4516884.1"/>
    <property type="molecule type" value="Genomic_DNA"/>
</dbReference>
<dbReference type="PROSITE" id="PS51898">
    <property type="entry name" value="TYR_RECOMBINASE"/>
    <property type="match status" value="1"/>
</dbReference>
<dbReference type="PANTHER" id="PTHR34605">
    <property type="entry name" value="PHAGE_INTEGRASE DOMAIN-CONTAINING PROTEIN"/>
    <property type="match status" value="1"/>
</dbReference>
<dbReference type="InterPro" id="IPR013762">
    <property type="entry name" value="Integrase-like_cat_sf"/>
</dbReference>
<dbReference type="SUPFAM" id="SSF47823">
    <property type="entry name" value="lambda integrase-like, N-terminal domain"/>
    <property type="match status" value="1"/>
</dbReference>
<keyword evidence="5" id="KW-1185">Reference proteome</keyword>
<dbReference type="CDD" id="cd00799">
    <property type="entry name" value="INT_Cre_C"/>
    <property type="match status" value="1"/>
</dbReference>
<sequence>MDFRPGRAPAVTPFAGTSVGARSVAVEPEIPPAVAKRIAAAVQSSQSEGTRKTYAAAWRRFSNWCESNGHVTLPAHPITVAAYLVDAADTRTETGERAYAVATFGTWIAAINHQHRTTGHLSPSAHELVTATLSGIRREYAAAGDRPRQPRDPLLVNDIRLLVTTARERCQGWADEVLQRRDSAILLLGFAGAYRRSELSEIVGGDVTVHRHDGLHIRLRKSKTDQEGKGAVKALPYTESHETCPPCAYVRWVQVVAAFDAGGRPSVIRLLRKREPFDAHVCRGGVPRTAARVPLFRAVAKNGNLGSTALSGAAIHQTVRRRAEHAGFDPTALAKLGGHSLRAGFVTQGTRNGADGSAIARQTGHASLDSVEAYRREHAPLVGNAVTEIGL</sequence>
<dbReference type="SUPFAM" id="SSF56349">
    <property type="entry name" value="DNA breaking-rejoining enzymes"/>
    <property type="match status" value="1"/>
</dbReference>
<evidence type="ECO:0000256" key="2">
    <source>
        <dbReference type="ARBA" id="ARBA00023172"/>
    </source>
</evidence>
<dbReference type="Gene3D" id="1.10.443.10">
    <property type="entry name" value="Intergrase catalytic core"/>
    <property type="match status" value="1"/>
</dbReference>
<evidence type="ECO:0000259" key="3">
    <source>
        <dbReference type="PROSITE" id="PS51898"/>
    </source>
</evidence>
<reference evidence="4" key="1">
    <citation type="submission" date="2022-12" db="EMBL/GenBank/DDBJ databases">
        <authorList>
            <person name="Krivoruchko A.V."/>
            <person name="Elkin A."/>
        </authorList>
    </citation>
    <scope>NUCLEOTIDE SEQUENCE</scope>
    <source>
        <strain evidence="4">IEGM 1391</strain>
    </source>
</reference>
<gene>
    <name evidence="4" type="ORF">O4220_00040</name>
</gene>
<name>A0ABT4M7E6_9NOCA</name>
<dbReference type="InterPro" id="IPR052925">
    <property type="entry name" value="Phage_Integrase-like_Recomb"/>
</dbReference>
<dbReference type="Gene3D" id="1.10.150.130">
    <property type="match status" value="1"/>
</dbReference>
<comment type="caution">
    <text evidence="4">The sequence shown here is derived from an EMBL/GenBank/DDBJ whole genome shotgun (WGS) entry which is preliminary data.</text>
</comment>
<organism evidence="4 5">
    <name type="scientific">Rhodococcus ruber</name>
    <dbReference type="NCBI Taxonomy" id="1830"/>
    <lineage>
        <taxon>Bacteria</taxon>
        <taxon>Bacillati</taxon>
        <taxon>Actinomycetota</taxon>
        <taxon>Actinomycetes</taxon>
        <taxon>Mycobacteriales</taxon>
        <taxon>Nocardiaceae</taxon>
        <taxon>Rhodococcus</taxon>
    </lineage>
</organism>
<protein>
    <submittedName>
        <fullName evidence="4">Site-specific integrase</fullName>
    </submittedName>
</protein>
<feature type="domain" description="Tyr recombinase" evidence="3">
    <location>
        <begin position="149"/>
        <end position="391"/>
    </location>
</feature>
<dbReference type="PANTHER" id="PTHR34605:SF3">
    <property type="entry name" value="P CELL-TYPE AGGLUTINATION PROTEIN MAP4-LIKE-RELATED"/>
    <property type="match status" value="1"/>
</dbReference>
<dbReference type="Proteomes" id="UP001081071">
    <property type="component" value="Unassembled WGS sequence"/>
</dbReference>
<accession>A0ABT4M7E6</accession>
<keyword evidence="1" id="KW-0238">DNA-binding</keyword>
<evidence type="ECO:0000313" key="5">
    <source>
        <dbReference type="Proteomes" id="UP001081071"/>
    </source>
</evidence>
<evidence type="ECO:0000256" key="1">
    <source>
        <dbReference type="ARBA" id="ARBA00023125"/>
    </source>
</evidence>
<evidence type="ECO:0000313" key="4">
    <source>
        <dbReference type="EMBL" id="MCZ4516884.1"/>
    </source>
</evidence>
<dbReference type="RefSeq" id="WP_269601526.1">
    <property type="nucleotide sequence ID" value="NZ_JAPWIJ010000001.1"/>
</dbReference>